<dbReference type="OrthoDB" id="5638364at2"/>
<dbReference type="Proteomes" id="UP000198694">
    <property type="component" value="Unassembled WGS sequence"/>
</dbReference>
<proteinExistence type="predicted"/>
<dbReference type="AlphaFoldDB" id="A0A1G8XGV1"/>
<accession>A0A1G8XGV1</accession>
<evidence type="ECO:0000313" key="2">
    <source>
        <dbReference type="Proteomes" id="UP000198694"/>
    </source>
</evidence>
<reference evidence="1 2" key="1">
    <citation type="submission" date="2016-10" db="EMBL/GenBank/DDBJ databases">
        <authorList>
            <person name="de Groot N.N."/>
        </authorList>
    </citation>
    <scope>NUCLEOTIDE SEQUENCE [LARGE SCALE GENOMIC DNA]</scope>
    <source>
        <strain evidence="1 2">CGMCC 1.6502</strain>
    </source>
</reference>
<gene>
    <name evidence="1" type="ORF">SAMN05216243_1357</name>
</gene>
<keyword evidence="2" id="KW-1185">Reference proteome</keyword>
<protein>
    <submittedName>
        <fullName evidence="1">Uncharacterized protein</fullName>
    </submittedName>
</protein>
<dbReference type="RefSeq" id="WP_093212229.1">
    <property type="nucleotide sequence ID" value="NZ_FNFL01000001.1"/>
</dbReference>
<dbReference type="EMBL" id="FNFL01000001">
    <property type="protein sequence ID" value="SDJ89798.1"/>
    <property type="molecule type" value="Genomic_DNA"/>
</dbReference>
<evidence type="ECO:0000313" key="1">
    <source>
        <dbReference type="EMBL" id="SDJ89798.1"/>
    </source>
</evidence>
<name>A0A1G8XGV1_9BACI</name>
<organism evidence="1 2">
    <name type="scientific">Sediminibacillus albus</name>
    <dbReference type="NCBI Taxonomy" id="407036"/>
    <lineage>
        <taxon>Bacteria</taxon>
        <taxon>Bacillati</taxon>
        <taxon>Bacillota</taxon>
        <taxon>Bacilli</taxon>
        <taxon>Bacillales</taxon>
        <taxon>Bacillaceae</taxon>
        <taxon>Sediminibacillus</taxon>
    </lineage>
</organism>
<sequence>MSKVKLELSQGEYQKLIEMAYLGNWLVNAHRNEEIKEYSDLEKKIFSNYKEAGMEDEVNHYPDLDDMYEFENSYEEKLHTYIKDYEDYNFWEELTYRLANRDLLRELGPVGKLQNKDIERRLELAEKYEDEFVKNGLKNVKVGK</sequence>